<dbReference type="Pfam" id="PF02371">
    <property type="entry name" value="Transposase_20"/>
    <property type="match status" value="1"/>
</dbReference>
<dbReference type="EMBL" id="JACYGY010000004">
    <property type="protein sequence ID" value="MBE9466637.1"/>
    <property type="molecule type" value="Genomic_DNA"/>
</dbReference>
<keyword evidence="5" id="KW-1185">Reference proteome</keyword>
<feature type="coiled-coil region" evidence="1">
    <location>
        <begin position="136"/>
        <end position="205"/>
    </location>
</feature>
<evidence type="ECO:0000259" key="3">
    <source>
        <dbReference type="Pfam" id="PF02371"/>
    </source>
</evidence>
<dbReference type="Proteomes" id="UP000634134">
    <property type="component" value="Unassembled WGS sequence"/>
</dbReference>
<evidence type="ECO:0000259" key="2">
    <source>
        <dbReference type="Pfam" id="PF01548"/>
    </source>
</evidence>
<evidence type="ECO:0000313" key="4">
    <source>
        <dbReference type="EMBL" id="MBE9466637.1"/>
    </source>
</evidence>
<gene>
    <name evidence="4" type="ORF">IEE83_32630</name>
</gene>
<keyword evidence="1" id="KW-0175">Coiled coil</keyword>
<accession>A0ABR9WMH2</accession>
<proteinExistence type="predicted"/>
<protein>
    <submittedName>
        <fullName evidence="4">IS110 family transposase</fullName>
    </submittedName>
</protein>
<dbReference type="Pfam" id="PF01548">
    <property type="entry name" value="DEDD_Tnp_IS110"/>
    <property type="match status" value="1"/>
</dbReference>
<reference evidence="5" key="1">
    <citation type="submission" date="2023-07" db="EMBL/GenBank/DDBJ databases">
        <title>Dyadobacter sp. nov 'subterranea' isolated from contaminted grondwater.</title>
        <authorList>
            <person name="Szabo I."/>
            <person name="Al-Omari J."/>
            <person name="Szerdahelyi S.G."/>
            <person name="Rado J."/>
        </authorList>
    </citation>
    <scope>NUCLEOTIDE SEQUENCE [LARGE SCALE GENOMIC DNA]</scope>
    <source>
        <strain evidence="5">UP-52</strain>
    </source>
</reference>
<dbReference type="InterPro" id="IPR047650">
    <property type="entry name" value="Transpos_IS110"/>
</dbReference>
<feature type="domain" description="Transposase IS110-like N-terminal" evidence="2">
    <location>
        <begin position="12"/>
        <end position="167"/>
    </location>
</feature>
<dbReference type="InterPro" id="IPR002525">
    <property type="entry name" value="Transp_IS110-like_N"/>
</dbReference>
<evidence type="ECO:0000256" key="1">
    <source>
        <dbReference type="SAM" id="Coils"/>
    </source>
</evidence>
<dbReference type="InterPro" id="IPR003346">
    <property type="entry name" value="Transposase_20"/>
</dbReference>
<organism evidence="4 5">
    <name type="scientific">Dyadobacter subterraneus</name>
    <dbReference type="NCBI Taxonomy" id="2773304"/>
    <lineage>
        <taxon>Bacteria</taxon>
        <taxon>Pseudomonadati</taxon>
        <taxon>Bacteroidota</taxon>
        <taxon>Cytophagia</taxon>
        <taxon>Cytophagales</taxon>
        <taxon>Spirosomataceae</taxon>
        <taxon>Dyadobacter</taxon>
    </lineage>
</organism>
<dbReference type="RefSeq" id="WP_194124922.1">
    <property type="nucleotide sequence ID" value="NZ_JACYGY010000004.1"/>
</dbReference>
<name>A0ABR9WMH2_9BACT</name>
<sequence length="295" mass="33545">METAFITVKYGVGLDVGKQTFYACVSAIDQTQRVKIKAVHSFANSPKGIAEFIRWAGHHCKGENLSVHYLMEATGIYYEQLALALHSRQEHVSVILPQKANYYIKALGIKTKTDGVDAQGLATMACQQRLDFWKPISEAMYKLRQLTRQHTQLQELKMQLHNQLLALEAGMYHSGEVRKQMMKMIEQIDRQLAECVKLIEKAIAENPDWQRKVKQICQIKGVGILTIANLITETNQFSLFENQRQLVSYSGYDVVENQSGKRVGKTHISKRGNARIRRALHMSALQVVRISTKTI</sequence>
<feature type="domain" description="Transposase IS116/IS110/IS902 C-terminal" evidence="3">
    <location>
        <begin position="215"/>
        <end position="291"/>
    </location>
</feature>
<dbReference type="PANTHER" id="PTHR33055:SF3">
    <property type="entry name" value="PUTATIVE TRANSPOSASE FOR IS117-RELATED"/>
    <property type="match status" value="1"/>
</dbReference>
<dbReference type="NCBIfam" id="NF033542">
    <property type="entry name" value="transpos_IS110"/>
    <property type="match status" value="1"/>
</dbReference>
<evidence type="ECO:0000313" key="5">
    <source>
        <dbReference type="Proteomes" id="UP000634134"/>
    </source>
</evidence>
<dbReference type="PANTHER" id="PTHR33055">
    <property type="entry name" value="TRANSPOSASE FOR INSERTION SEQUENCE ELEMENT IS1111A"/>
    <property type="match status" value="1"/>
</dbReference>
<comment type="caution">
    <text evidence="4">The sequence shown here is derived from an EMBL/GenBank/DDBJ whole genome shotgun (WGS) entry which is preliminary data.</text>
</comment>